<evidence type="ECO:0000256" key="7">
    <source>
        <dbReference type="ARBA" id="ARBA00023002"/>
    </source>
</evidence>
<evidence type="ECO:0000256" key="2">
    <source>
        <dbReference type="ARBA" id="ARBA00005073"/>
    </source>
</evidence>
<sequence>MVAVTVLGGGITGLSAAWYVAQRLPPTARVVLIEGSSRLGGCVRTDRRRANGVELLAEKGPRTLRAGDSRTAAAVLGLIDDLDLRAHVVSTSKQSSAARNRYIYYGGELNCMPRGIGSLVTGLPPAVKCLKRGVWRDLTAPKNTPMESSDESIRSFVSRRFGEQVDDNLASAVMNGIYAADTGELSARTLLYPYWLADRLGSNGVIRGLRRVAKLSRARSAQFAVREAEERLVAHRRRQLDPEFWDAMDEASMYSFRDGMQTLSDGLARRLEACPNVEVAVGQPATSARVGADGSAEVVLASGRVIRSQHVINALPLHRVRGLFGGAASSPLLDETPYASVAVVNVAFGSRGVTPVDGFGYLVPRASAASSRVLGAAFDSCVLPAQDGGADISRLTVMLGGPRFSELFGNPASASAAALADAAIEALRSELGIRAEPIDVDVSVQASCIPTYTVGYIDRLRAMHEWVVAQLGGRMSVVGAAYGGPAVPQCILNARDLVHHHLDLGALDQPQRVSGLEEIIRGFEI</sequence>
<dbReference type="Gene3D" id="3.50.50.60">
    <property type="entry name" value="FAD/NAD(P)-binding domain"/>
    <property type="match status" value="1"/>
</dbReference>
<dbReference type="EC" id="1.3.3.4" evidence="4 11"/>
<dbReference type="PANTHER" id="PTHR42923">
    <property type="entry name" value="PROTOPORPHYRINOGEN OXIDASE"/>
    <property type="match status" value="1"/>
</dbReference>
<evidence type="ECO:0000313" key="13">
    <source>
        <dbReference type="EMBL" id="KAJ1733558.1"/>
    </source>
</evidence>
<dbReference type="NCBIfam" id="TIGR00562">
    <property type="entry name" value="proto_IX_ox"/>
    <property type="match status" value="1"/>
</dbReference>
<feature type="domain" description="Amine oxidase" evidence="12">
    <location>
        <begin position="11"/>
        <end position="450"/>
    </location>
</feature>
<comment type="cofactor">
    <cofactor evidence="11">
        <name>FAD</name>
        <dbReference type="ChEBI" id="CHEBI:57692"/>
    </cofactor>
    <text evidence="11">Binds 1 FAD per subunit.</text>
</comment>
<proteinExistence type="inferred from homology"/>
<dbReference type="GO" id="GO:0004729">
    <property type="term" value="F:oxygen-dependent protoporphyrinogen oxidase activity"/>
    <property type="evidence" value="ECO:0007669"/>
    <property type="project" value="UniProtKB-UniRule"/>
</dbReference>
<evidence type="ECO:0000256" key="8">
    <source>
        <dbReference type="ARBA" id="ARBA00023133"/>
    </source>
</evidence>
<evidence type="ECO:0000256" key="10">
    <source>
        <dbReference type="ARBA" id="ARBA00047554"/>
    </source>
</evidence>
<comment type="catalytic activity">
    <reaction evidence="10 11">
        <text>protoporphyrinogen IX + 3 O2 = protoporphyrin IX + 3 H2O2</text>
        <dbReference type="Rhea" id="RHEA:25576"/>
        <dbReference type="ChEBI" id="CHEBI:15379"/>
        <dbReference type="ChEBI" id="CHEBI:16240"/>
        <dbReference type="ChEBI" id="CHEBI:57306"/>
        <dbReference type="ChEBI" id="CHEBI:57307"/>
        <dbReference type="EC" id="1.3.3.4"/>
    </reaction>
</comment>
<dbReference type="PANTHER" id="PTHR42923:SF3">
    <property type="entry name" value="PROTOPORPHYRINOGEN OXIDASE"/>
    <property type="match status" value="1"/>
</dbReference>
<protein>
    <recommendedName>
        <fullName evidence="4 11">Protoporphyrinogen oxidase</fullName>
        <ecNumber evidence="4 11">1.3.3.4</ecNumber>
    </recommendedName>
</protein>
<dbReference type="SUPFAM" id="SSF54373">
    <property type="entry name" value="FAD-linked reductases, C-terminal domain"/>
    <property type="match status" value="1"/>
</dbReference>
<keyword evidence="7 11" id="KW-0560">Oxidoreductase</keyword>
<dbReference type="InterPro" id="IPR002937">
    <property type="entry name" value="Amino_oxidase"/>
</dbReference>
<comment type="similarity">
    <text evidence="3 11">Belongs to the protoporphyrinogen/coproporphyrinogen oxidase family. Protoporphyrinogen oxidase subfamily.</text>
</comment>
<organism evidence="13 14">
    <name type="scientific">Coemansia biformis</name>
    <dbReference type="NCBI Taxonomy" id="1286918"/>
    <lineage>
        <taxon>Eukaryota</taxon>
        <taxon>Fungi</taxon>
        <taxon>Fungi incertae sedis</taxon>
        <taxon>Zoopagomycota</taxon>
        <taxon>Kickxellomycotina</taxon>
        <taxon>Kickxellomycetes</taxon>
        <taxon>Kickxellales</taxon>
        <taxon>Kickxellaceae</taxon>
        <taxon>Coemansia</taxon>
    </lineage>
</organism>
<evidence type="ECO:0000256" key="6">
    <source>
        <dbReference type="ARBA" id="ARBA00022827"/>
    </source>
</evidence>
<dbReference type="SUPFAM" id="SSF51905">
    <property type="entry name" value="FAD/NAD(P)-binding domain"/>
    <property type="match status" value="1"/>
</dbReference>
<evidence type="ECO:0000256" key="3">
    <source>
        <dbReference type="ARBA" id="ARBA00010551"/>
    </source>
</evidence>
<keyword evidence="9 11" id="KW-0627">Porphyrin biosynthesis</keyword>
<reference evidence="13" key="1">
    <citation type="submission" date="2022-07" db="EMBL/GenBank/DDBJ databases">
        <title>Phylogenomic reconstructions and comparative analyses of Kickxellomycotina fungi.</title>
        <authorList>
            <person name="Reynolds N.K."/>
            <person name="Stajich J.E."/>
            <person name="Barry K."/>
            <person name="Grigoriev I.V."/>
            <person name="Crous P."/>
            <person name="Smith M.E."/>
        </authorList>
    </citation>
    <scope>NUCLEOTIDE SEQUENCE</scope>
    <source>
        <strain evidence="13">BCRC 34381</strain>
    </source>
</reference>
<evidence type="ECO:0000313" key="14">
    <source>
        <dbReference type="Proteomes" id="UP001143981"/>
    </source>
</evidence>
<dbReference type="OrthoDB" id="438553at2759"/>
<comment type="caution">
    <text evidence="13">The sequence shown here is derived from an EMBL/GenBank/DDBJ whole genome shotgun (WGS) entry which is preliminary data.</text>
</comment>
<evidence type="ECO:0000256" key="5">
    <source>
        <dbReference type="ARBA" id="ARBA00022630"/>
    </source>
</evidence>
<dbReference type="InterPro" id="IPR050464">
    <property type="entry name" value="Zeta_carotene_desat/Oxidored"/>
</dbReference>
<dbReference type="Proteomes" id="UP001143981">
    <property type="component" value="Unassembled WGS sequence"/>
</dbReference>
<dbReference type="EMBL" id="JANBOI010000131">
    <property type="protein sequence ID" value="KAJ1733558.1"/>
    <property type="molecule type" value="Genomic_DNA"/>
</dbReference>
<comment type="subcellular location">
    <subcellularLocation>
        <location evidence="11">Mitochondrion inner membrane</location>
    </subcellularLocation>
</comment>
<evidence type="ECO:0000256" key="9">
    <source>
        <dbReference type="ARBA" id="ARBA00023244"/>
    </source>
</evidence>
<keyword evidence="8 11" id="KW-0350">Heme biosynthesis</keyword>
<keyword evidence="14" id="KW-1185">Reference proteome</keyword>
<accession>A0A9W7YGA1</accession>
<dbReference type="Pfam" id="PF01593">
    <property type="entry name" value="Amino_oxidase"/>
    <property type="match status" value="1"/>
</dbReference>
<evidence type="ECO:0000256" key="11">
    <source>
        <dbReference type="RuleBase" id="RU367069"/>
    </source>
</evidence>
<gene>
    <name evidence="13" type="primary">HEM14</name>
    <name evidence="13" type="ORF">LPJ61_001501</name>
</gene>
<comment type="pathway">
    <text evidence="2 11">Porphyrin-containing compound metabolism; protoporphyrin-IX biosynthesis; protoporphyrin-IX from protoporphyrinogen-IX: step 1/1.</text>
</comment>
<keyword evidence="6 11" id="KW-0274">FAD</keyword>
<dbReference type="GO" id="GO:0005743">
    <property type="term" value="C:mitochondrial inner membrane"/>
    <property type="evidence" value="ECO:0007669"/>
    <property type="project" value="UniProtKB-SubCell"/>
</dbReference>
<dbReference type="GO" id="GO:0006782">
    <property type="term" value="P:protoporphyrinogen IX biosynthetic process"/>
    <property type="evidence" value="ECO:0007669"/>
    <property type="project" value="UniProtKB-UniRule"/>
</dbReference>
<evidence type="ECO:0000256" key="1">
    <source>
        <dbReference type="ARBA" id="ARBA00002600"/>
    </source>
</evidence>
<evidence type="ECO:0000259" key="12">
    <source>
        <dbReference type="Pfam" id="PF01593"/>
    </source>
</evidence>
<name>A0A9W7YGA1_9FUNG</name>
<evidence type="ECO:0000256" key="4">
    <source>
        <dbReference type="ARBA" id="ARBA00012867"/>
    </source>
</evidence>
<dbReference type="AlphaFoldDB" id="A0A9W7YGA1"/>
<keyword evidence="5 11" id="KW-0285">Flavoprotein</keyword>
<dbReference type="InterPro" id="IPR036188">
    <property type="entry name" value="FAD/NAD-bd_sf"/>
</dbReference>
<dbReference type="InterPro" id="IPR004572">
    <property type="entry name" value="Protoporphyrinogen_oxidase"/>
</dbReference>
<comment type="function">
    <text evidence="1 11">Catalyzes the 6-electron oxidation of protoporphyrinogen-IX to form protoporphyrin-IX.</text>
</comment>